<dbReference type="EMBL" id="JAEFBJ010000007">
    <property type="protein sequence ID" value="KAG7589288.1"/>
    <property type="molecule type" value="Genomic_DNA"/>
</dbReference>
<evidence type="ECO:0000256" key="5">
    <source>
        <dbReference type="SAM" id="Phobius"/>
    </source>
</evidence>
<feature type="domain" description="RNase H type-1" evidence="6">
    <location>
        <begin position="1179"/>
        <end position="1298"/>
    </location>
</feature>
<dbReference type="Pfam" id="PF00118">
    <property type="entry name" value="Cpn60_TCP1"/>
    <property type="match status" value="2"/>
</dbReference>
<name>A0A8T2BP35_ARASU</name>
<evidence type="ECO:0000256" key="3">
    <source>
        <dbReference type="ARBA" id="ARBA00022840"/>
    </source>
</evidence>
<dbReference type="PANTHER" id="PTHR11353">
    <property type="entry name" value="CHAPERONIN"/>
    <property type="match status" value="1"/>
</dbReference>
<keyword evidence="4" id="KW-0143">Chaperone</keyword>
<dbReference type="PROSITE" id="PS00751">
    <property type="entry name" value="TCP1_2"/>
    <property type="match status" value="1"/>
</dbReference>
<dbReference type="PROSITE" id="PS00750">
    <property type="entry name" value="TCP1_1"/>
    <property type="match status" value="1"/>
</dbReference>
<dbReference type="GO" id="GO:0004523">
    <property type="term" value="F:RNA-DNA hybrid ribonuclease activity"/>
    <property type="evidence" value="ECO:0007669"/>
    <property type="project" value="InterPro"/>
</dbReference>
<dbReference type="Proteomes" id="UP000694251">
    <property type="component" value="Chromosome 7"/>
</dbReference>
<organism evidence="8 9">
    <name type="scientific">Arabidopsis suecica</name>
    <name type="common">Swedish thale-cress</name>
    <name type="synonym">Cardaminopsis suecica</name>
    <dbReference type="NCBI Taxonomy" id="45249"/>
    <lineage>
        <taxon>Eukaryota</taxon>
        <taxon>Viridiplantae</taxon>
        <taxon>Streptophyta</taxon>
        <taxon>Embryophyta</taxon>
        <taxon>Tracheophyta</taxon>
        <taxon>Spermatophyta</taxon>
        <taxon>Magnoliopsida</taxon>
        <taxon>eudicotyledons</taxon>
        <taxon>Gunneridae</taxon>
        <taxon>Pentapetalae</taxon>
        <taxon>rosids</taxon>
        <taxon>malvids</taxon>
        <taxon>Brassicales</taxon>
        <taxon>Brassicaceae</taxon>
        <taxon>Camelineae</taxon>
        <taxon>Arabidopsis</taxon>
    </lineage>
</organism>
<keyword evidence="5" id="KW-1133">Transmembrane helix</keyword>
<keyword evidence="5" id="KW-0472">Membrane</keyword>
<keyword evidence="2" id="KW-0547">Nucleotide-binding</keyword>
<evidence type="ECO:0000313" key="9">
    <source>
        <dbReference type="Proteomes" id="UP000694251"/>
    </source>
</evidence>
<protein>
    <submittedName>
        <fullName evidence="8">Chaperonin Cpn60/TCP-1 family</fullName>
    </submittedName>
</protein>
<proteinExistence type="inferred from homology"/>
<evidence type="ECO:0000256" key="1">
    <source>
        <dbReference type="ARBA" id="ARBA00008020"/>
    </source>
</evidence>
<keyword evidence="5" id="KW-0812">Transmembrane</keyword>
<reference evidence="8 9" key="1">
    <citation type="submission" date="2020-12" db="EMBL/GenBank/DDBJ databases">
        <title>Concerted genomic and epigenomic changes stabilize Arabidopsis allopolyploids.</title>
        <authorList>
            <person name="Chen Z."/>
        </authorList>
    </citation>
    <scope>NUCLEOTIDE SEQUENCE [LARGE SCALE GENOMIC DNA]</scope>
    <source>
        <strain evidence="8">As9502</strain>
        <tissue evidence="8">Leaf</tissue>
    </source>
</reference>
<dbReference type="OrthoDB" id="1112961at2759"/>
<dbReference type="GO" id="GO:0005524">
    <property type="term" value="F:ATP binding"/>
    <property type="evidence" value="ECO:0007669"/>
    <property type="project" value="UniProtKB-KW"/>
</dbReference>
<accession>A0A8T2BP35</accession>
<comment type="similarity">
    <text evidence="1">Belongs to the TCP-1 chaperonin family.</text>
</comment>
<dbReference type="CDD" id="cd06222">
    <property type="entry name" value="RNase_H_like"/>
    <property type="match status" value="1"/>
</dbReference>
<gene>
    <name evidence="8" type="ORF">ISN44_As07g015790</name>
</gene>
<dbReference type="InterPro" id="IPR017998">
    <property type="entry name" value="Chaperone_TCP-1"/>
</dbReference>
<evidence type="ECO:0000256" key="2">
    <source>
        <dbReference type="ARBA" id="ARBA00022741"/>
    </source>
</evidence>
<feature type="transmembrane region" description="Helical" evidence="5">
    <location>
        <begin position="6"/>
        <end position="25"/>
    </location>
</feature>
<evidence type="ECO:0000256" key="4">
    <source>
        <dbReference type="ARBA" id="ARBA00023186"/>
    </source>
</evidence>
<keyword evidence="9" id="KW-1185">Reference proteome</keyword>
<dbReference type="PROSITE" id="PS00995">
    <property type="entry name" value="TCP1_3"/>
    <property type="match status" value="1"/>
</dbReference>
<comment type="caution">
    <text evidence="8">The sequence shown here is derived from an EMBL/GenBank/DDBJ whole genome shotgun (WGS) entry which is preliminary data.</text>
</comment>
<evidence type="ECO:0000259" key="7">
    <source>
        <dbReference type="Pfam" id="PF13966"/>
    </source>
</evidence>
<keyword evidence="3" id="KW-0067">ATP-binding</keyword>
<evidence type="ECO:0000259" key="6">
    <source>
        <dbReference type="Pfam" id="PF13456"/>
    </source>
</evidence>
<dbReference type="GO" id="GO:0016887">
    <property type="term" value="F:ATP hydrolysis activity"/>
    <property type="evidence" value="ECO:0007669"/>
    <property type="project" value="InterPro"/>
</dbReference>
<dbReference type="GO" id="GO:0051082">
    <property type="term" value="F:unfolded protein binding"/>
    <property type="evidence" value="ECO:0007669"/>
    <property type="project" value="InterPro"/>
</dbReference>
<dbReference type="GO" id="GO:0140662">
    <property type="term" value="F:ATP-dependent protein folding chaperone"/>
    <property type="evidence" value="ECO:0007669"/>
    <property type="project" value="InterPro"/>
</dbReference>
<feature type="domain" description="Reverse transcriptase zinc-binding" evidence="7">
    <location>
        <begin position="972"/>
        <end position="1066"/>
    </location>
</feature>
<evidence type="ECO:0000313" key="8">
    <source>
        <dbReference type="EMBL" id="KAG7589288.1"/>
    </source>
</evidence>
<dbReference type="InterPro" id="IPR002423">
    <property type="entry name" value="Cpn60/GroEL/TCP-1"/>
</dbReference>
<dbReference type="Pfam" id="PF13456">
    <property type="entry name" value="RVT_3"/>
    <property type="match status" value="1"/>
</dbReference>
<dbReference type="GO" id="GO:0003676">
    <property type="term" value="F:nucleic acid binding"/>
    <property type="evidence" value="ECO:0007669"/>
    <property type="project" value="InterPro"/>
</dbReference>
<dbReference type="InterPro" id="IPR002156">
    <property type="entry name" value="RNaseH_domain"/>
</dbReference>
<sequence length="1669" mass="189740">MRFGSAVFFRLIYAVNWVSQWWIWVTVMRFSRWRMELGLSRLAYAVKVLQSIQALELTSVRRRRTVEMSLARWLPKSHSFMGLDAVGKVMGLLRRRWVIAMSLSWRVRVTVSSFLWFLWVERMILVLSHMDSRRFLRLIQEGLGSGPNFSMVLAFTRWIPVICRWVYVFSPFIAHDLITSLSYWRLIDHGNYEFCGLSIRQWSVRIQEGLVLLFTVKLKLKSMSSNLLLRLRGPEAFTHYTKEFIFGRSIVSKTGDDLVKGGFLEIAQWGKDECGFKSSFGNSSKVKERLKSGDFNELTGNHEKRGGSLRHASSFIPFNLMIQNCGLLEFPYIGDWLSWRGWRDKKPIRCRLDRALANEDWHELFCNSFVEYLPMVASDHSPVVATLMDKVPRGKRNFRFDKRWIGKEGLLEAISNGWNSDSELGEGKFVEKLTNCRRAISQWRKDLTPYGRQTIEELKSELLVAQRDDSRPREEITDLTLRLKEAYRDEELYWHQKSRSFWMKLGDNNSKYFHALTKQRRARNRITGLHDENGNWSVEDKDIQNIAVSYFKGLFTTTKPEAFEESLAEVQTLITEQINNFLTAPATECEVRTALFMMHPEKAPGPDEVLIANIRKAEREKLITGIKVANASPSVSHLLFADDSLFFCKANKDQCGVILGILKKYEAVSGQQINFLKSSIQFGHKVDDDIKDEIKSTLGITNIGGMGSYLGLPESLGGSKTKIFSFVRERLQTRINGWSAKFLSKGGKEVMIKSVAAALPTYVMSCFRLPKTITSKLTSAVANFWWSSNGDSRGMHWMAWNKLCNSKSEGGLGFRNVDDFNSALLAKQLWRLITVPDSLFAKVFKGRYFRKSNPLENIKSYSPSYGWRSICSARSLVNKGLIKRVGSGASISVWEDPWIPAQFPRPAKSNGSVADPSLKVNDLIDRRTNFWNIDLLRAFFDPEDVALISAIHVGAPTKEDSLGWHFTKSGKYTVKSGYHTTRLEKLETNLTFFGPDINPLKAHSWQVHCPPKIRHFLWQILTGCVPVTENLRRRGINCDTGCARCGAPEETINHTLFQCHPARQIWALSQIPTAIGIFPTESNFTNLDHLFWRIPSEFDSSAFPWIIWYIWKARNEKIFENIDTDPIEVLRLAEKEAQLWQSAQIELHNENHGYVDLVNRIRVRDVSLDSNYSGYRCFVDGSWKESDKFSGTGWFCTSSNGEPPTMGAANLRRSLSPLHAEVEALLWAMKCMIGADNQEVAFFTDCSDLVKMVSSPTEWPAFSVYLEEFQSDKEEFSSFSLSLISRRANVKADNLARKVRTEPLHITYGFTQYKVPTVLNLKSSTLSSSSSSLPFIIRSSLGPKGMEKMLQGPDGDVTISNDGATILEQMDVDNQIAKLMVELSRSQDYVIGDGTTGVVVMAGALLEQAERVTGSNLHDYSILEDVVLAVANLERKDVNLDLIKVEGKVGGKLEDTELIYGILIEKDMSHPQMSKQIADAHIAILTCPSEPPKPKTKHKVDIDTVEKFETLRKQEQEYFDEMVQKCKDVGATLVICQWGFDDEANHLLMIEETNATCMMLFVDAAADRYPGVEQYAIRAFAEALDSVPMALAVNSGLQPIETLSAVKFHQIKANIPFYEFDCNDVGTNDMREQNVFETLIGKQQQILLATQVVKLILKIDDVISPSEYC</sequence>
<dbReference type="InterPro" id="IPR026960">
    <property type="entry name" value="RVT-Znf"/>
</dbReference>
<dbReference type="Pfam" id="PF13966">
    <property type="entry name" value="zf-RVT"/>
    <property type="match status" value="1"/>
</dbReference>
<dbReference type="InterPro" id="IPR044730">
    <property type="entry name" value="RNase_H-like_dom_plant"/>
</dbReference>
<dbReference type="InterPro" id="IPR002194">
    <property type="entry name" value="Chaperonin_TCP-1_CS"/>
</dbReference>